<feature type="region of interest" description="Disordered" evidence="7">
    <location>
        <begin position="1"/>
        <end position="23"/>
    </location>
</feature>
<dbReference type="Pfam" id="PF03180">
    <property type="entry name" value="Lipoprotein_9"/>
    <property type="match status" value="1"/>
</dbReference>
<evidence type="ECO:0000256" key="1">
    <source>
        <dbReference type="ARBA" id="ARBA00004635"/>
    </source>
</evidence>
<keyword evidence="8" id="KW-1133">Transmembrane helix</keyword>
<sequence length="322" mass="33524">MTNAPTEPGSAPAPELPDKPTGRRTGLITGIALGAVAVVAAAAVLISHVAGGTPDAGASGRVTVKIGTTDASSDTWPVLKELAAKEGIDIQPVNFTDYTQPNPALSQKQTDLNLFQHLFYLANYNVANHDTLTPIGSTVVVPLSLYSKKHTSLGEIPEGGRIAIPNDAVNQARALLVLQQAGLLKLKGGGTALSTPAEVDTAASKVEVTPVDASQTVASLPSVDGAVINNNFALDAKLDPSKALYGDDPSKPAAEPYINVFVSRAADRNNPTYLKIAKLYHDASVIKAERAESKGTAVIVDRPKADLERITASLEKAVRAAQ</sequence>
<comment type="similarity">
    <text evidence="2">Belongs to the NlpA lipoprotein family.</text>
</comment>
<evidence type="ECO:0000256" key="2">
    <source>
        <dbReference type="ARBA" id="ARBA00008973"/>
    </source>
</evidence>
<dbReference type="AlphaFoldDB" id="A0AB39SPV4"/>
<dbReference type="InterPro" id="IPR004872">
    <property type="entry name" value="Lipoprotein_NlpA"/>
</dbReference>
<organism evidence="9">
    <name type="scientific">Streptomyces sp. R44</name>
    <dbReference type="NCBI Taxonomy" id="3238633"/>
    <lineage>
        <taxon>Bacteria</taxon>
        <taxon>Bacillati</taxon>
        <taxon>Actinomycetota</taxon>
        <taxon>Actinomycetes</taxon>
        <taxon>Kitasatosporales</taxon>
        <taxon>Streptomycetaceae</taxon>
        <taxon>Streptomyces</taxon>
    </lineage>
</organism>
<proteinExistence type="inferred from homology"/>
<keyword evidence="8" id="KW-0812">Transmembrane</keyword>
<evidence type="ECO:0000256" key="5">
    <source>
        <dbReference type="ARBA" id="ARBA00023139"/>
    </source>
</evidence>
<evidence type="ECO:0000256" key="4">
    <source>
        <dbReference type="ARBA" id="ARBA00023136"/>
    </source>
</evidence>
<dbReference type="SUPFAM" id="SSF53850">
    <property type="entry name" value="Periplasmic binding protein-like II"/>
    <property type="match status" value="1"/>
</dbReference>
<comment type="subcellular location">
    <subcellularLocation>
        <location evidence="1">Membrane</location>
        <topology evidence="1">Lipid-anchor</topology>
    </subcellularLocation>
</comment>
<evidence type="ECO:0000256" key="7">
    <source>
        <dbReference type="SAM" id="MobiDB-lite"/>
    </source>
</evidence>
<name>A0AB39SPV4_9ACTN</name>
<accession>A0AB39SPV4</accession>
<feature type="transmembrane region" description="Helical" evidence="8">
    <location>
        <begin position="26"/>
        <end position="46"/>
    </location>
</feature>
<evidence type="ECO:0000313" key="9">
    <source>
        <dbReference type="EMBL" id="XDQ70365.1"/>
    </source>
</evidence>
<dbReference type="GO" id="GO:0016020">
    <property type="term" value="C:membrane"/>
    <property type="evidence" value="ECO:0007669"/>
    <property type="project" value="UniProtKB-SubCell"/>
</dbReference>
<dbReference type="Gene3D" id="3.40.190.10">
    <property type="entry name" value="Periplasmic binding protein-like II"/>
    <property type="match status" value="2"/>
</dbReference>
<dbReference type="PANTHER" id="PTHR30429:SF3">
    <property type="entry name" value="LIPOPROTEIN"/>
    <property type="match status" value="1"/>
</dbReference>
<keyword evidence="5" id="KW-0564">Palmitate</keyword>
<dbReference type="PANTHER" id="PTHR30429">
    <property type="entry name" value="D-METHIONINE-BINDING LIPOPROTEIN METQ"/>
    <property type="match status" value="1"/>
</dbReference>
<evidence type="ECO:0000256" key="8">
    <source>
        <dbReference type="SAM" id="Phobius"/>
    </source>
</evidence>
<keyword evidence="3" id="KW-0732">Signal</keyword>
<reference evidence="9" key="1">
    <citation type="submission" date="2024-07" db="EMBL/GenBank/DDBJ databases">
        <authorList>
            <person name="Yu S.T."/>
        </authorList>
    </citation>
    <scope>NUCLEOTIDE SEQUENCE</scope>
    <source>
        <strain evidence="9">R44</strain>
    </source>
</reference>
<keyword evidence="4 8" id="KW-0472">Membrane</keyword>
<evidence type="ECO:0000256" key="3">
    <source>
        <dbReference type="ARBA" id="ARBA00022729"/>
    </source>
</evidence>
<gene>
    <name evidence="9" type="ORF">AB5J54_07455</name>
</gene>
<evidence type="ECO:0000256" key="6">
    <source>
        <dbReference type="ARBA" id="ARBA00023288"/>
    </source>
</evidence>
<dbReference type="RefSeq" id="WP_369143105.1">
    <property type="nucleotide sequence ID" value="NZ_CP163444.1"/>
</dbReference>
<dbReference type="EMBL" id="CP163444">
    <property type="protein sequence ID" value="XDQ70365.1"/>
    <property type="molecule type" value="Genomic_DNA"/>
</dbReference>
<keyword evidence="6" id="KW-0449">Lipoprotein</keyword>
<protein>
    <submittedName>
        <fullName evidence="9">MetQ/NlpA family ABC transporter substrate-binding protein</fullName>
    </submittedName>
</protein>